<dbReference type="Gene3D" id="2.60.40.10">
    <property type="entry name" value="Immunoglobulins"/>
    <property type="match status" value="1"/>
</dbReference>
<sequence length="144" mass="15445">MGDGRSKKIVWLILGIVALLLFLLVGIYLVNRRTSLSSRAYAPLDTSSVSVENSYLFASPLNASVGGEKIRISIFILNKQGIGLKGKPVSLGQNSDLKIEALQTTTDFLGKAIFDVSATKPGLYYLEAAVAGQALPQRVAVTFK</sequence>
<dbReference type="SUPFAM" id="SSF49373">
    <property type="entry name" value="Invasin/intimin cell-adhesion fragments"/>
    <property type="match status" value="1"/>
</dbReference>
<evidence type="ECO:0000256" key="1">
    <source>
        <dbReference type="SAM" id="Phobius"/>
    </source>
</evidence>
<keyword evidence="1" id="KW-1133">Transmembrane helix</keyword>
<keyword evidence="1" id="KW-0812">Transmembrane</keyword>
<accession>A0A2H0BHT3</accession>
<name>A0A2H0BHT3_9BACT</name>
<dbReference type="InterPro" id="IPR008964">
    <property type="entry name" value="Invasin/intimin_cell_adhesion"/>
</dbReference>
<keyword evidence="1" id="KW-0472">Membrane</keyword>
<dbReference type="AlphaFoldDB" id="A0A2H0BHT3"/>
<protein>
    <recommendedName>
        <fullName evidence="4">Big-1 domain-containing protein</fullName>
    </recommendedName>
</protein>
<feature type="transmembrane region" description="Helical" evidence="1">
    <location>
        <begin position="9"/>
        <end position="30"/>
    </location>
</feature>
<dbReference type="Proteomes" id="UP000230759">
    <property type="component" value="Unassembled WGS sequence"/>
</dbReference>
<evidence type="ECO:0000313" key="3">
    <source>
        <dbReference type="Proteomes" id="UP000230759"/>
    </source>
</evidence>
<gene>
    <name evidence="2" type="ORF">COX04_00885</name>
</gene>
<organism evidence="2 3">
    <name type="scientific">Candidatus Woesebacteria bacterium CG22_combo_CG10-13_8_21_14_all_45_10</name>
    <dbReference type="NCBI Taxonomy" id="1975060"/>
    <lineage>
        <taxon>Bacteria</taxon>
        <taxon>Candidatus Woeseibacteriota</taxon>
    </lineage>
</organism>
<comment type="caution">
    <text evidence="2">The sequence shown here is derived from an EMBL/GenBank/DDBJ whole genome shotgun (WGS) entry which is preliminary data.</text>
</comment>
<evidence type="ECO:0008006" key="4">
    <source>
        <dbReference type="Google" id="ProtNLM"/>
    </source>
</evidence>
<proteinExistence type="predicted"/>
<dbReference type="InterPro" id="IPR013783">
    <property type="entry name" value="Ig-like_fold"/>
</dbReference>
<evidence type="ECO:0000313" key="2">
    <source>
        <dbReference type="EMBL" id="PIP57184.1"/>
    </source>
</evidence>
<dbReference type="EMBL" id="PCSV01000022">
    <property type="protein sequence ID" value="PIP57184.1"/>
    <property type="molecule type" value="Genomic_DNA"/>
</dbReference>
<reference evidence="2 3" key="1">
    <citation type="submission" date="2017-09" db="EMBL/GenBank/DDBJ databases">
        <title>Depth-based differentiation of microbial function through sediment-hosted aquifers and enrichment of novel symbionts in the deep terrestrial subsurface.</title>
        <authorList>
            <person name="Probst A.J."/>
            <person name="Ladd B."/>
            <person name="Jarett J.K."/>
            <person name="Geller-Mcgrath D.E."/>
            <person name="Sieber C.M."/>
            <person name="Emerson J.B."/>
            <person name="Anantharaman K."/>
            <person name="Thomas B.C."/>
            <person name="Malmstrom R."/>
            <person name="Stieglmeier M."/>
            <person name="Klingl A."/>
            <person name="Woyke T."/>
            <person name="Ryan C.M."/>
            <person name="Banfield J.F."/>
        </authorList>
    </citation>
    <scope>NUCLEOTIDE SEQUENCE [LARGE SCALE GENOMIC DNA]</scope>
    <source>
        <strain evidence="2">CG22_combo_CG10-13_8_21_14_all_45_10</strain>
    </source>
</reference>